<evidence type="ECO:0000313" key="3">
    <source>
        <dbReference type="Proteomes" id="UP001341840"/>
    </source>
</evidence>
<feature type="compositionally biased region" description="Acidic residues" evidence="1">
    <location>
        <begin position="11"/>
        <end position="20"/>
    </location>
</feature>
<name>A0ABU6XVL5_9FABA</name>
<evidence type="ECO:0000313" key="2">
    <source>
        <dbReference type="EMBL" id="MED6201757.1"/>
    </source>
</evidence>
<dbReference type="PANTHER" id="PTHR38932">
    <property type="entry name" value="BNAC03G64660D PROTEIN"/>
    <property type="match status" value="1"/>
</dbReference>
<comment type="caution">
    <text evidence="2">The sequence shown here is derived from an EMBL/GenBank/DDBJ whole genome shotgun (WGS) entry which is preliminary data.</text>
</comment>
<reference evidence="2 3" key="1">
    <citation type="journal article" date="2023" name="Plants (Basel)">
        <title>Bridging the Gap: Combining Genomics and Transcriptomics Approaches to Understand Stylosanthes scabra, an Orphan Legume from the Brazilian Caatinga.</title>
        <authorList>
            <person name="Ferreira-Neto J.R.C."/>
            <person name="da Silva M.D."/>
            <person name="Binneck E."/>
            <person name="de Melo N.F."/>
            <person name="da Silva R.H."/>
            <person name="de Melo A.L.T.M."/>
            <person name="Pandolfi V."/>
            <person name="Bustamante F.O."/>
            <person name="Brasileiro-Vidal A.C."/>
            <person name="Benko-Iseppon A.M."/>
        </authorList>
    </citation>
    <scope>NUCLEOTIDE SEQUENCE [LARGE SCALE GENOMIC DNA]</scope>
    <source>
        <tissue evidence="2">Leaves</tissue>
    </source>
</reference>
<sequence>MYPRLKVRAEDQDDDYDFPESDSESKVFLKFIDSLHFEGILKSSKQVVERPKQISRSTSAVFRPRAVISSPENDELIGSINDLINNESLAHRQRDARVKVGDHEAKVMSNHFKCEIANKFNKEGGEALLKCKTPPKIKCNLTNF</sequence>
<protein>
    <submittedName>
        <fullName evidence="2">Uncharacterized protein</fullName>
    </submittedName>
</protein>
<dbReference type="EMBL" id="JASCZI010213940">
    <property type="protein sequence ID" value="MED6201757.1"/>
    <property type="molecule type" value="Genomic_DNA"/>
</dbReference>
<proteinExistence type="predicted"/>
<dbReference type="Proteomes" id="UP001341840">
    <property type="component" value="Unassembled WGS sequence"/>
</dbReference>
<dbReference type="PANTHER" id="PTHR38932:SF2">
    <property type="entry name" value="DUF3741 DOMAIN-CONTAINING PROTEIN"/>
    <property type="match status" value="1"/>
</dbReference>
<gene>
    <name evidence="2" type="ORF">PIB30_098238</name>
</gene>
<feature type="region of interest" description="Disordered" evidence="1">
    <location>
        <begin position="1"/>
        <end position="20"/>
    </location>
</feature>
<evidence type="ECO:0000256" key="1">
    <source>
        <dbReference type="SAM" id="MobiDB-lite"/>
    </source>
</evidence>
<keyword evidence="3" id="KW-1185">Reference proteome</keyword>
<organism evidence="2 3">
    <name type="scientific">Stylosanthes scabra</name>
    <dbReference type="NCBI Taxonomy" id="79078"/>
    <lineage>
        <taxon>Eukaryota</taxon>
        <taxon>Viridiplantae</taxon>
        <taxon>Streptophyta</taxon>
        <taxon>Embryophyta</taxon>
        <taxon>Tracheophyta</taxon>
        <taxon>Spermatophyta</taxon>
        <taxon>Magnoliopsida</taxon>
        <taxon>eudicotyledons</taxon>
        <taxon>Gunneridae</taxon>
        <taxon>Pentapetalae</taxon>
        <taxon>rosids</taxon>
        <taxon>fabids</taxon>
        <taxon>Fabales</taxon>
        <taxon>Fabaceae</taxon>
        <taxon>Papilionoideae</taxon>
        <taxon>50 kb inversion clade</taxon>
        <taxon>dalbergioids sensu lato</taxon>
        <taxon>Dalbergieae</taxon>
        <taxon>Pterocarpus clade</taxon>
        <taxon>Stylosanthes</taxon>
    </lineage>
</organism>
<accession>A0ABU6XVL5</accession>